<keyword evidence="5" id="KW-1185">Reference proteome</keyword>
<evidence type="ECO:0000313" key="5">
    <source>
        <dbReference type="Proteomes" id="UP001445076"/>
    </source>
</evidence>
<dbReference type="Proteomes" id="UP001445076">
    <property type="component" value="Unassembled WGS sequence"/>
</dbReference>
<evidence type="ECO:0000256" key="2">
    <source>
        <dbReference type="ARBA" id="ARBA00005563"/>
    </source>
</evidence>
<dbReference type="GO" id="GO:0031573">
    <property type="term" value="P:mitotic intra-S DNA damage checkpoint signaling"/>
    <property type="evidence" value="ECO:0007669"/>
    <property type="project" value="TreeGrafter"/>
</dbReference>
<dbReference type="GO" id="GO:0030896">
    <property type="term" value="C:checkpoint clamp complex"/>
    <property type="evidence" value="ECO:0007669"/>
    <property type="project" value="InterPro"/>
</dbReference>
<dbReference type="GO" id="GO:0000723">
    <property type="term" value="P:telomere maintenance"/>
    <property type="evidence" value="ECO:0007669"/>
    <property type="project" value="TreeGrafter"/>
</dbReference>
<dbReference type="GO" id="GO:0035861">
    <property type="term" value="C:site of double-strand break"/>
    <property type="evidence" value="ECO:0007669"/>
    <property type="project" value="TreeGrafter"/>
</dbReference>
<dbReference type="GO" id="GO:0006289">
    <property type="term" value="P:nucleotide-excision repair"/>
    <property type="evidence" value="ECO:0007669"/>
    <property type="project" value="TreeGrafter"/>
</dbReference>
<comment type="caution">
    <text evidence="4">The sequence shown here is derived from an EMBL/GenBank/DDBJ whole genome shotgun (WGS) entry which is preliminary data.</text>
</comment>
<evidence type="ECO:0000256" key="1">
    <source>
        <dbReference type="ARBA" id="ARBA00004123"/>
    </source>
</evidence>
<organism evidence="4 5">
    <name type="scientific">Cherax quadricarinatus</name>
    <name type="common">Australian red claw crayfish</name>
    <dbReference type="NCBI Taxonomy" id="27406"/>
    <lineage>
        <taxon>Eukaryota</taxon>
        <taxon>Metazoa</taxon>
        <taxon>Ecdysozoa</taxon>
        <taxon>Arthropoda</taxon>
        <taxon>Crustacea</taxon>
        <taxon>Multicrustacea</taxon>
        <taxon>Malacostraca</taxon>
        <taxon>Eumalacostraca</taxon>
        <taxon>Eucarida</taxon>
        <taxon>Decapoda</taxon>
        <taxon>Pleocyemata</taxon>
        <taxon>Astacidea</taxon>
        <taxon>Parastacoidea</taxon>
        <taxon>Parastacidae</taxon>
        <taxon>Cherax</taxon>
    </lineage>
</organism>
<name>A0AAW0WUY2_CHEQU</name>
<dbReference type="Pfam" id="PF04005">
    <property type="entry name" value="Hus1"/>
    <property type="match status" value="1"/>
</dbReference>
<dbReference type="EMBL" id="JARKIK010000045">
    <property type="protein sequence ID" value="KAK8735896.1"/>
    <property type="molecule type" value="Genomic_DNA"/>
</dbReference>
<evidence type="ECO:0000256" key="3">
    <source>
        <dbReference type="ARBA" id="ARBA00023242"/>
    </source>
</evidence>
<evidence type="ECO:0000313" key="4">
    <source>
        <dbReference type="EMBL" id="KAK8735896.1"/>
    </source>
</evidence>
<dbReference type="GO" id="GO:0005730">
    <property type="term" value="C:nucleolus"/>
    <property type="evidence" value="ECO:0007669"/>
    <property type="project" value="InterPro"/>
</dbReference>
<keyword evidence="3" id="KW-0539">Nucleus</keyword>
<reference evidence="4 5" key="1">
    <citation type="journal article" date="2024" name="BMC Genomics">
        <title>Genome assembly of redclaw crayfish (Cherax quadricarinatus) provides insights into its immune adaptation and hypoxia tolerance.</title>
        <authorList>
            <person name="Liu Z."/>
            <person name="Zheng J."/>
            <person name="Li H."/>
            <person name="Fang K."/>
            <person name="Wang S."/>
            <person name="He J."/>
            <person name="Zhou D."/>
            <person name="Weng S."/>
            <person name="Chi M."/>
            <person name="Gu Z."/>
            <person name="He J."/>
            <person name="Li F."/>
            <person name="Wang M."/>
        </authorList>
    </citation>
    <scope>NUCLEOTIDE SEQUENCE [LARGE SCALE GENOMIC DNA]</scope>
    <source>
        <strain evidence="4">ZL_2023a</strain>
    </source>
</reference>
<dbReference type="GO" id="GO:0000724">
    <property type="term" value="P:double-strand break repair via homologous recombination"/>
    <property type="evidence" value="ECO:0007669"/>
    <property type="project" value="TreeGrafter"/>
</dbReference>
<sequence length="205" mass="23165">MIDITCIKEFSNIVSTIAKLAKHCVLRISQERLFFIIHEAGAVGSSPGLWTELDQGHFFNEFNMEGVSEENNEIYLDLQPDLFSKTLNSLKTTQAAVRSLKVKLSKKHTPCLTLEVELPSVSLHARTVVHDVPVQLIPRRQWHLYKEPEMPKFDASVYLPSLRQVKHVVERMKTLSPNISLSANKRGTLITSVSTDVVSVSTHFK</sequence>
<dbReference type="Gene3D" id="3.70.10.10">
    <property type="match status" value="1"/>
</dbReference>
<dbReference type="PIRSF" id="PIRSF011312">
    <property type="entry name" value="Cell_cycle_HUS1"/>
    <property type="match status" value="1"/>
</dbReference>
<dbReference type="AlphaFoldDB" id="A0AAW0WUY2"/>
<comment type="similarity">
    <text evidence="2">Belongs to the HUS1 family.</text>
</comment>
<protein>
    <recommendedName>
        <fullName evidence="6">Checkpoint protein</fullName>
    </recommendedName>
</protein>
<dbReference type="PANTHER" id="PTHR12900:SF0">
    <property type="entry name" value="CHECKPOINT PROTEIN"/>
    <property type="match status" value="1"/>
</dbReference>
<gene>
    <name evidence="4" type="ORF">OTU49_005107</name>
</gene>
<accession>A0AAW0WUY2</accession>
<feature type="non-terminal residue" evidence="4">
    <location>
        <position position="205"/>
    </location>
</feature>
<dbReference type="GO" id="GO:0033314">
    <property type="term" value="P:mitotic DNA replication checkpoint signaling"/>
    <property type="evidence" value="ECO:0007669"/>
    <property type="project" value="TreeGrafter"/>
</dbReference>
<dbReference type="InterPro" id="IPR007150">
    <property type="entry name" value="HUS1/Mec3"/>
</dbReference>
<comment type="subcellular location">
    <subcellularLocation>
        <location evidence="1">Nucleus</location>
    </subcellularLocation>
</comment>
<evidence type="ECO:0008006" key="6">
    <source>
        <dbReference type="Google" id="ProtNLM"/>
    </source>
</evidence>
<dbReference type="GO" id="GO:0044778">
    <property type="term" value="P:meiotic DNA integrity checkpoint signaling"/>
    <property type="evidence" value="ECO:0007669"/>
    <property type="project" value="TreeGrafter"/>
</dbReference>
<dbReference type="PANTHER" id="PTHR12900">
    <property type="entry name" value="MITOTIC AND DNA DAMAGE CHECKPOINT PROTEIN HUS1"/>
    <property type="match status" value="1"/>
</dbReference>
<proteinExistence type="inferred from homology"/>
<dbReference type="InterPro" id="IPR016580">
    <property type="entry name" value="HUS1"/>
</dbReference>